<feature type="region of interest" description="Disordered" evidence="5">
    <location>
        <begin position="874"/>
        <end position="899"/>
    </location>
</feature>
<dbReference type="PANTHER" id="PTHR13510:SF44">
    <property type="entry name" value="RABENOSYN-5"/>
    <property type="match status" value="1"/>
</dbReference>
<gene>
    <name evidence="7" type="ORF">P43SY_007081</name>
</gene>
<reference evidence="7" key="1">
    <citation type="submission" date="2021-12" db="EMBL/GenBank/DDBJ databases">
        <title>Prjna785345.</title>
        <authorList>
            <person name="Rujirawat T."/>
            <person name="Krajaejun T."/>
        </authorList>
    </citation>
    <scope>NUCLEOTIDE SEQUENCE</scope>
    <source>
        <strain evidence="7">Pi057C3</strain>
    </source>
</reference>
<dbReference type="AlphaFoldDB" id="A0AAD5LQR9"/>
<dbReference type="InterPro" id="IPR013083">
    <property type="entry name" value="Znf_RING/FYVE/PHD"/>
</dbReference>
<name>A0AAD5LQR9_PYTIN</name>
<sequence length="938" mass="105048">MEHYVDLAKDAVVDALQDMAFHEANGEGLSYSSPWQLVGEADCFVGYKQPDPTTASVSTVRVFGRARAEFDDVMGFLHTDNTQDFFKVSQLQHHEVYDARVLSTFRGPDAANPFAFLGVKYLCYQPIASIPPRDVVFMEYMGLARDSKGRAVGFHTVVPLDARDTPELGSTARGRAVGFHTVVPLDARDTPELGSTARVPRVRIKNVTLVRPIENLAGHCSIFSTGSFDMRESSSNMNALIKKMMEGFRDAAVLMDSKRISCQQLASKSSWVPDSLRKSCYVCTRSFGPTRHRHHCRLCGEVVCKKCLVIRNATVAAQPGRSVVSKLKVCMFCVQKTRSKSSSSVSQRQAAAPSSVPSFESASMLPTPPSLPSNEPKARRLRARSTTAGLRFPLPKDTFPEIQLSDSQVHAYEAQVQDLIRKALRECERCDVQKDEAYASPWEVVAQVNGLTEMRRRDATVSTRAEYRLFGKISGNYRHLMRFYQADSDRDFFEWQQFMFQSMADARVLKTISRDAAQGRYLGIKWAALHPTVFMGKVDMLYLEYVAFTRDRLERDIGVRVTIPLHIPEVDQVMEAMKVRRIDSQLVQILRPSQSGHSTHVFYMADNDFPYFIPQTFTKRMITTAQNLAVYADSRLIAQAGLLPPSKWVANGSRKSCVVCTRAFKATRGRHHCRLCGDVMCRKCLIVRDAPEYTDEKIFKPVKTKFCVLCITKLREERRFSAADKPSSKTPLTSSTASSSSTSSSPNARDRTTKGTTLLSAETLMALRSDLEFAPPDFDVRSRGSFWSEAASEDEETEVSDIESSHRSLSSLSELSESSSEKRSFGSRLHDVASRIEDAVPEERAPRESLGRMDIAEIIDTRDMMPATQLAALEEKDSRRRGSSSFEASFAPGRTSRSLDQCLAEQEELLRRMVLAASAVQQSAPRRRNWSSSPQPSF</sequence>
<keyword evidence="1" id="KW-0479">Metal-binding</keyword>
<comment type="caution">
    <text evidence="7">The sequence shown here is derived from an EMBL/GenBank/DDBJ whole genome shotgun (WGS) entry which is preliminary data.</text>
</comment>
<feature type="region of interest" description="Disordered" evidence="5">
    <location>
        <begin position="918"/>
        <end position="938"/>
    </location>
</feature>
<keyword evidence="2 4" id="KW-0863">Zinc-finger</keyword>
<dbReference type="PANTHER" id="PTHR13510">
    <property type="entry name" value="FYVE-FINGER-CONTAINING RAB5 EFFECTOR PROTEIN RABENOSYN-5-RELATED"/>
    <property type="match status" value="1"/>
</dbReference>
<dbReference type="InterPro" id="IPR000306">
    <property type="entry name" value="Znf_FYVE"/>
</dbReference>
<organism evidence="7 8">
    <name type="scientific">Pythium insidiosum</name>
    <name type="common">Pythiosis disease agent</name>
    <dbReference type="NCBI Taxonomy" id="114742"/>
    <lineage>
        <taxon>Eukaryota</taxon>
        <taxon>Sar</taxon>
        <taxon>Stramenopiles</taxon>
        <taxon>Oomycota</taxon>
        <taxon>Peronosporomycetes</taxon>
        <taxon>Pythiales</taxon>
        <taxon>Pythiaceae</taxon>
        <taxon>Pythium</taxon>
    </lineage>
</organism>
<feature type="region of interest" description="Disordered" evidence="5">
    <location>
        <begin position="722"/>
        <end position="755"/>
    </location>
</feature>
<feature type="compositionally biased region" description="Polar residues" evidence="5">
    <location>
        <begin position="919"/>
        <end position="938"/>
    </location>
</feature>
<dbReference type="Gene3D" id="3.30.40.10">
    <property type="entry name" value="Zinc/RING finger domain, C3HC4 (zinc finger)"/>
    <property type="match status" value="2"/>
</dbReference>
<evidence type="ECO:0000256" key="4">
    <source>
        <dbReference type="PROSITE-ProRule" id="PRU00091"/>
    </source>
</evidence>
<evidence type="ECO:0000256" key="5">
    <source>
        <dbReference type="SAM" id="MobiDB-lite"/>
    </source>
</evidence>
<evidence type="ECO:0000256" key="2">
    <source>
        <dbReference type="ARBA" id="ARBA00022771"/>
    </source>
</evidence>
<keyword evidence="8" id="KW-1185">Reference proteome</keyword>
<dbReference type="SMART" id="SM00064">
    <property type="entry name" value="FYVE"/>
    <property type="match status" value="2"/>
</dbReference>
<feature type="compositionally biased region" description="Low complexity" evidence="5">
    <location>
        <begin position="728"/>
        <end position="746"/>
    </location>
</feature>
<feature type="domain" description="FYVE-type" evidence="6">
    <location>
        <begin position="274"/>
        <end position="338"/>
    </location>
</feature>
<dbReference type="InterPro" id="IPR052727">
    <property type="entry name" value="Rab4/Rab5_effector"/>
</dbReference>
<feature type="domain" description="FYVE-type" evidence="6">
    <location>
        <begin position="651"/>
        <end position="715"/>
    </location>
</feature>
<protein>
    <recommendedName>
        <fullName evidence="6">FYVE-type domain-containing protein</fullName>
    </recommendedName>
</protein>
<dbReference type="SUPFAM" id="SSF57903">
    <property type="entry name" value="FYVE/PHD zinc finger"/>
    <property type="match status" value="2"/>
</dbReference>
<keyword evidence="3" id="KW-0862">Zinc</keyword>
<evidence type="ECO:0000256" key="3">
    <source>
        <dbReference type="ARBA" id="ARBA00022833"/>
    </source>
</evidence>
<feature type="compositionally biased region" description="Acidic residues" evidence="5">
    <location>
        <begin position="791"/>
        <end position="801"/>
    </location>
</feature>
<feature type="region of interest" description="Disordered" evidence="5">
    <location>
        <begin position="343"/>
        <end position="387"/>
    </location>
</feature>
<feature type="region of interest" description="Disordered" evidence="5">
    <location>
        <begin position="789"/>
        <end position="829"/>
    </location>
</feature>
<dbReference type="EMBL" id="JAKCXM010000034">
    <property type="protein sequence ID" value="KAJ0406293.1"/>
    <property type="molecule type" value="Genomic_DNA"/>
</dbReference>
<dbReference type="Pfam" id="PF01363">
    <property type="entry name" value="FYVE"/>
    <property type="match status" value="2"/>
</dbReference>
<dbReference type="GO" id="GO:0008270">
    <property type="term" value="F:zinc ion binding"/>
    <property type="evidence" value="ECO:0007669"/>
    <property type="project" value="UniProtKB-KW"/>
</dbReference>
<dbReference type="Proteomes" id="UP001209570">
    <property type="component" value="Unassembled WGS sequence"/>
</dbReference>
<evidence type="ECO:0000313" key="8">
    <source>
        <dbReference type="Proteomes" id="UP001209570"/>
    </source>
</evidence>
<feature type="compositionally biased region" description="Low complexity" evidence="5">
    <location>
        <begin position="343"/>
        <end position="358"/>
    </location>
</feature>
<evidence type="ECO:0000313" key="7">
    <source>
        <dbReference type="EMBL" id="KAJ0406293.1"/>
    </source>
</evidence>
<evidence type="ECO:0000256" key="1">
    <source>
        <dbReference type="ARBA" id="ARBA00022723"/>
    </source>
</evidence>
<accession>A0AAD5LQR9</accession>
<feature type="compositionally biased region" description="Basic and acidic residues" evidence="5">
    <location>
        <begin position="819"/>
        <end position="829"/>
    </location>
</feature>
<evidence type="ECO:0000259" key="6">
    <source>
        <dbReference type="PROSITE" id="PS50178"/>
    </source>
</evidence>
<dbReference type="InterPro" id="IPR017455">
    <property type="entry name" value="Znf_FYVE-rel"/>
</dbReference>
<feature type="compositionally biased region" description="Low complexity" evidence="5">
    <location>
        <begin position="807"/>
        <end position="818"/>
    </location>
</feature>
<dbReference type="InterPro" id="IPR011011">
    <property type="entry name" value="Znf_FYVE_PHD"/>
</dbReference>
<dbReference type="PROSITE" id="PS50178">
    <property type="entry name" value="ZF_FYVE"/>
    <property type="match status" value="2"/>
</dbReference>
<proteinExistence type="predicted"/>